<dbReference type="AlphaFoldDB" id="A0A7N0VCK3"/>
<dbReference type="Gramene" id="Kaladp0515s0186.1.v1.1">
    <property type="protein sequence ID" value="Kaladp0515s0186.1.v1.1"/>
    <property type="gene ID" value="Kaladp0515s0186.v1.1"/>
</dbReference>
<dbReference type="Pfam" id="PF06880">
    <property type="entry name" value="DUF1262"/>
    <property type="match status" value="1"/>
</dbReference>
<evidence type="ECO:0000313" key="1">
    <source>
        <dbReference type="EnsemblPlants" id="Kaladp0515s0186.1.v1.1"/>
    </source>
</evidence>
<reference evidence="1" key="1">
    <citation type="submission" date="2021-01" db="UniProtKB">
        <authorList>
            <consortium name="EnsemblPlants"/>
        </authorList>
    </citation>
    <scope>IDENTIFICATION</scope>
</reference>
<dbReference type="OMA" id="QIMCKWE"/>
<protein>
    <submittedName>
        <fullName evidence="1">Uncharacterized protein</fullName>
    </submittedName>
</protein>
<dbReference type="EnsemblPlants" id="Kaladp0515s0186.1.v1.1">
    <property type="protein sequence ID" value="Kaladp0515s0186.1.v1.1"/>
    <property type="gene ID" value="Kaladp0515s0186.v1.1"/>
</dbReference>
<keyword evidence="2" id="KW-1185">Reference proteome</keyword>
<dbReference type="Proteomes" id="UP000594263">
    <property type="component" value="Unplaced"/>
</dbReference>
<dbReference type="PANTHER" id="PTHR31050:SF3">
    <property type="entry name" value="OS08G0412800 PROTEIN"/>
    <property type="match status" value="1"/>
</dbReference>
<dbReference type="InterPro" id="IPR010683">
    <property type="entry name" value="DUF1262"/>
</dbReference>
<sequence length="394" mass="44304">MYVTKRISDIRRQPELLDKSPQDGPFSGVLVIMDEEAEAEATCCFGLCRDTSIDELPIPQNKTITTRYSSGSNSKGAENVSYDYLMLIPVVDQPLSSNIYYAIHARGRHQGEAHTSSTEEDKKTCLCFKFIHDVKSKPLEPSNPLQQFQLFRHPNGCSTYYGFESKSVSPDAFPPEFLRKKGWTVYAEKPKDFTLGEAHGVDPSLRRRLPVFEFSKGEKTSARVTVGKWVVPFMFVREGGMGLKAQMKKSMYYEMSLEQRWERVFESENVGGSEMLGADVAVKPEVVLLGGREAGSGVAAEGVVWYRSGEGGEVGLSSGIAERMRWEQRRAGWDAGVGKDAVNCPEELDGGQGGGWRRFALYMLVESFHLKRMDGSVVISFEFYHIHQRRSKWE</sequence>
<accession>A0A7N0VCK3</accession>
<dbReference type="PANTHER" id="PTHR31050">
    <property type="entry name" value="OS08G0413200 PROTEIN"/>
    <property type="match status" value="1"/>
</dbReference>
<name>A0A7N0VCK3_KALFE</name>
<organism evidence="1 2">
    <name type="scientific">Kalanchoe fedtschenkoi</name>
    <name type="common">Lavender scallops</name>
    <name type="synonym">South American air plant</name>
    <dbReference type="NCBI Taxonomy" id="63787"/>
    <lineage>
        <taxon>Eukaryota</taxon>
        <taxon>Viridiplantae</taxon>
        <taxon>Streptophyta</taxon>
        <taxon>Embryophyta</taxon>
        <taxon>Tracheophyta</taxon>
        <taxon>Spermatophyta</taxon>
        <taxon>Magnoliopsida</taxon>
        <taxon>eudicotyledons</taxon>
        <taxon>Gunneridae</taxon>
        <taxon>Pentapetalae</taxon>
        <taxon>Saxifragales</taxon>
        <taxon>Crassulaceae</taxon>
        <taxon>Kalanchoe</taxon>
    </lineage>
</organism>
<evidence type="ECO:0000313" key="2">
    <source>
        <dbReference type="Proteomes" id="UP000594263"/>
    </source>
</evidence>
<proteinExistence type="predicted"/>